<proteinExistence type="predicted"/>
<sequence length="592" mass="63424">MDRLGDGLLLGVLDATPACVGILDPELRYLYVNPALARLSGKPADEHLGRAVEEVLPFTGRGKGVLREVLADGRSREGINDGVTLSGAGLEHHSWRGAYHRLEADGDVVGVAVVIMVINGVRHQHRELERVRKRLALLDRAATRIGTTLRVDDTCAELADFLSSELTDMAAVMRYPAPHGSEHLPEHRPPPAHRPPPERHGPVRLRMAGVAAVPHLQDYLVEISATVGEQLHYRHGSSVQRCLDSGRPVVENQLSAEELSRSIPDMEHFPAHRAVGVHSDLVVPLTARGNLMGVVVLVRVGDSPPFEHQDVVMAQDLVGRAAIGLDNAQRYAHEHGIAVELQRALLAEGPCPHPGIEVATRYLPAGDSALVGGDWYDVIPVSRRRTLLAMGDVMGHGVEAAVAMSHYRAMLRVVAADDLPPHAVLERLDELITRSGTDRPATCLLVLADPENGECLYTSAGHLPPAILDADGRVGLFPVPVGPPLGTGFGGYEVVTGCCAPDRTLLLYTDGLVERREQDVDEWLGRLTRQRLPSDGSLEDQLAVLLAGLVPGGTAEDDVAVMAARLRPWSPTSGWPLGLGAGAFGLGARAGG</sequence>
<dbReference type="EMBL" id="JAUSZI010000002">
    <property type="protein sequence ID" value="MDQ1029452.1"/>
    <property type="molecule type" value="Genomic_DNA"/>
</dbReference>
<dbReference type="Gene3D" id="3.30.450.40">
    <property type="match status" value="1"/>
</dbReference>
<dbReference type="Proteomes" id="UP001230328">
    <property type="component" value="Unassembled WGS sequence"/>
</dbReference>
<dbReference type="PANTHER" id="PTHR43156:SF2">
    <property type="entry name" value="STAGE II SPORULATION PROTEIN E"/>
    <property type="match status" value="1"/>
</dbReference>
<evidence type="ECO:0000256" key="1">
    <source>
        <dbReference type="ARBA" id="ARBA00022801"/>
    </source>
</evidence>
<gene>
    <name evidence="4" type="ORF">QF035_007034</name>
</gene>
<evidence type="ECO:0000313" key="4">
    <source>
        <dbReference type="EMBL" id="MDQ1029452.1"/>
    </source>
</evidence>
<dbReference type="Pfam" id="PF01590">
    <property type="entry name" value="GAF"/>
    <property type="match status" value="1"/>
</dbReference>
<dbReference type="InterPro" id="IPR013656">
    <property type="entry name" value="PAS_4"/>
</dbReference>
<protein>
    <recommendedName>
        <fullName evidence="3">PAS domain-containing protein</fullName>
    </recommendedName>
</protein>
<dbReference type="SMART" id="SM00065">
    <property type="entry name" value="GAF"/>
    <property type="match status" value="1"/>
</dbReference>
<dbReference type="PANTHER" id="PTHR43156">
    <property type="entry name" value="STAGE II SPORULATION PROTEIN E-RELATED"/>
    <property type="match status" value="1"/>
</dbReference>
<reference evidence="4 5" key="1">
    <citation type="submission" date="2023-07" db="EMBL/GenBank/DDBJ databases">
        <title>Comparative genomics of wheat-associated soil bacteria to identify genetic determinants of phenazine resistance.</title>
        <authorList>
            <person name="Mouncey N."/>
        </authorList>
    </citation>
    <scope>NUCLEOTIDE SEQUENCE [LARGE SCALE GENOMIC DNA]</scope>
    <source>
        <strain evidence="4 5">V2I4</strain>
    </source>
</reference>
<dbReference type="InterPro" id="IPR036457">
    <property type="entry name" value="PPM-type-like_dom_sf"/>
</dbReference>
<dbReference type="InterPro" id="IPR001932">
    <property type="entry name" value="PPM-type_phosphatase-like_dom"/>
</dbReference>
<evidence type="ECO:0000313" key="5">
    <source>
        <dbReference type="Proteomes" id="UP001230328"/>
    </source>
</evidence>
<dbReference type="InterPro" id="IPR000014">
    <property type="entry name" value="PAS"/>
</dbReference>
<comment type="caution">
    <text evidence="4">The sequence shown here is derived from an EMBL/GenBank/DDBJ whole genome shotgun (WGS) entry which is preliminary data.</text>
</comment>
<feature type="domain" description="PAS" evidence="3">
    <location>
        <begin position="12"/>
        <end position="56"/>
    </location>
</feature>
<feature type="compositionally biased region" description="Basic and acidic residues" evidence="2">
    <location>
        <begin position="180"/>
        <end position="200"/>
    </location>
</feature>
<dbReference type="InterPro" id="IPR003018">
    <property type="entry name" value="GAF"/>
</dbReference>
<evidence type="ECO:0000256" key="2">
    <source>
        <dbReference type="SAM" id="MobiDB-lite"/>
    </source>
</evidence>
<dbReference type="InterPro" id="IPR029016">
    <property type="entry name" value="GAF-like_dom_sf"/>
</dbReference>
<organism evidence="4 5">
    <name type="scientific">Streptomyces umbrinus</name>
    <dbReference type="NCBI Taxonomy" id="67370"/>
    <lineage>
        <taxon>Bacteria</taxon>
        <taxon>Bacillati</taxon>
        <taxon>Actinomycetota</taxon>
        <taxon>Actinomycetes</taxon>
        <taxon>Kitasatosporales</taxon>
        <taxon>Streptomycetaceae</taxon>
        <taxon>Streptomyces</taxon>
        <taxon>Streptomyces phaeochromogenes group</taxon>
    </lineage>
</organism>
<dbReference type="SUPFAM" id="SSF55781">
    <property type="entry name" value="GAF domain-like"/>
    <property type="match status" value="1"/>
</dbReference>
<dbReference type="Pfam" id="PF08448">
    <property type="entry name" value="PAS_4"/>
    <property type="match status" value="1"/>
</dbReference>
<dbReference type="SUPFAM" id="SSF81606">
    <property type="entry name" value="PP2C-like"/>
    <property type="match status" value="1"/>
</dbReference>
<dbReference type="InterPro" id="IPR052016">
    <property type="entry name" value="Bact_Sigma-Reg"/>
</dbReference>
<dbReference type="RefSeq" id="WP_307524646.1">
    <property type="nucleotide sequence ID" value="NZ_JAUSZI010000002.1"/>
</dbReference>
<dbReference type="SUPFAM" id="SSF55785">
    <property type="entry name" value="PYP-like sensor domain (PAS domain)"/>
    <property type="match status" value="1"/>
</dbReference>
<name>A0ABU0T1N5_9ACTN</name>
<evidence type="ECO:0000259" key="3">
    <source>
        <dbReference type="PROSITE" id="PS50112"/>
    </source>
</evidence>
<accession>A0ABU0T1N5</accession>
<dbReference type="Pfam" id="PF07228">
    <property type="entry name" value="SpoIIE"/>
    <property type="match status" value="1"/>
</dbReference>
<dbReference type="InterPro" id="IPR035965">
    <property type="entry name" value="PAS-like_dom_sf"/>
</dbReference>
<keyword evidence="5" id="KW-1185">Reference proteome</keyword>
<dbReference type="SMART" id="SM00331">
    <property type="entry name" value="PP2C_SIG"/>
    <property type="match status" value="1"/>
</dbReference>
<dbReference type="PROSITE" id="PS50112">
    <property type="entry name" value="PAS"/>
    <property type="match status" value="1"/>
</dbReference>
<dbReference type="Gene3D" id="3.30.450.20">
    <property type="entry name" value="PAS domain"/>
    <property type="match status" value="1"/>
</dbReference>
<feature type="region of interest" description="Disordered" evidence="2">
    <location>
        <begin position="177"/>
        <end position="200"/>
    </location>
</feature>
<keyword evidence="1" id="KW-0378">Hydrolase</keyword>
<dbReference type="Gene3D" id="3.60.40.10">
    <property type="entry name" value="PPM-type phosphatase domain"/>
    <property type="match status" value="1"/>
</dbReference>